<evidence type="ECO:0000313" key="6">
    <source>
        <dbReference type="EMBL" id="RDE25222.1"/>
    </source>
</evidence>
<organism evidence="6 7">
    <name type="scientific">Motiliproteus coralliicola</name>
    <dbReference type="NCBI Taxonomy" id="2283196"/>
    <lineage>
        <taxon>Bacteria</taxon>
        <taxon>Pseudomonadati</taxon>
        <taxon>Pseudomonadota</taxon>
        <taxon>Gammaproteobacteria</taxon>
        <taxon>Oceanospirillales</taxon>
        <taxon>Oceanospirillaceae</taxon>
        <taxon>Motiliproteus</taxon>
    </lineage>
</organism>
<dbReference type="GO" id="GO:0016887">
    <property type="term" value="F:ATP hydrolysis activity"/>
    <property type="evidence" value="ECO:0007669"/>
    <property type="project" value="InterPro"/>
</dbReference>
<dbReference type="SUPFAM" id="SSF52540">
    <property type="entry name" value="P-loop containing nucleoside triphosphate hydrolases"/>
    <property type="match status" value="1"/>
</dbReference>
<dbReference type="Gene3D" id="3.40.50.300">
    <property type="entry name" value="P-loop containing nucleotide triphosphate hydrolases"/>
    <property type="match status" value="1"/>
</dbReference>
<dbReference type="AlphaFoldDB" id="A0A369WU74"/>
<evidence type="ECO:0000313" key="7">
    <source>
        <dbReference type="Proteomes" id="UP000253769"/>
    </source>
</evidence>
<name>A0A369WU74_9GAMM</name>
<dbReference type="GO" id="GO:0005524">
    <property type="term" value="F:ATP binding"/>
    <property type="evidence" value="ECO:0007669"/>
    <property type="project" value="UniProtKB-KW"/>
</dbReference>
<dbReference type="OrthoDB" id="9802264at2"/>
<comment type="similarity">
    <text evidence="1">Belongs to the ABC transporter superfamily.</text>
</comment>
<dbReference type="PANTHER" id="PTHR42788">
    <property type="entry name" value="TAURINE IMPORT ATP-BINDING PROTEIN-RELATED"/>
    <property type="match status" value="1"/>
</dbReference>
<dbReference type="RefSeq" id="WP_114694819.1">
    <property type="nucleotide sequence ID" value="NZ_QQOH01000001.1"/>
</dbReference>
<evidence type="ECO:0000256" key="1">
    <source>
        <dbReference type="ARBA" id="ARBA00005417"/>
    </source>
</evidence>
<dbReference type="PROSITE" id="PS50893">
    <property type="entry name" value="ABC_TRANSPORTER_2"/>
    <property type="match status" value="1"/>
</dbReference>
<dbReference type="EMBL" id="QQOH01000001">
    <property type="protein sequence ID" value="RDE25222.1"/>
    <property type="molecule type" value="Genomic_DNA"/>
</dbReference>
<comment type="caution">
    <text evidence="6">The sequence shown here is derived from an EMBL/GenBank/DDBJ whole genome shotgun (WGS) entry which is preliminary data.</text>
</comment>
<dbReference type="InterPro" id="IPR003593">
    <property type="entry name" value="AAA+_ATPase"/>
</dbReference>
<dbReference type="InterPro" id="IPR003439">
    <property type="entry name" value="ABC_transporter-like_ATP-bd"/>
</dbReference>
<protein>
    <submittedName>
        <fullName evidence="6">ABC transporter ATP-binding protein</fullName>
    </submittedName>
</protein>
<keyword evidence="2" id="KW-0813">Transport</keyword>
<keyword evidence="7" id="KW-1185">Reference proteome</keyword>
<keyword evidence="3" id="KW-0547">Nucleotide-binding</keyword>
<dbReference type="SMART" id="SM00382">
    <property type="entry name" value="AAA"/>
    <property type="match status" value="1"/>
</dbReference>
<feature type="domain" description="ABC transporter" evidence="5">
    <location>
        <begin position="2"/>
        <end position="222"/>
    </location>
</feature>
<dbReference type="Proteomes" id="UP000253769">
    <property type="component" value="Unassembled WGS sequence"/>
</dbReference>
<dbReference type="InterPro" id="IPR027417">
    <property type="entry name" value="P-loop_NTPase"/>
</dbReference>
<evidence type="ECO:0000256" key="2">
    <source>
        <dbReference type="ARBA" id="ARBA00022448"/>
    </source>
</evidence>
<dbReference type="Pfam" id="PF00005">
    <property type="entry name" value="ABC_tran"/>
    <property type="match status" value="1"/>
</dbReference>
<keyword evidence="4 6" id="KW-0067">ATP-binding</keyword>
<gene>
    <name evidence="6" type="ORF">DV711_06615</name>
</gene>
<dbReference type="InterPro" id="IPR017871">
    <property type="entry name" value="ABC_transporter-like_CS"/>
</dbReference>
<accession>A0A369WU74</accession>
<evidence type="ECO:0000256" key="4">
    <source>
        <dbReference type="ARBA" id="ARBA00022840"/>
    </source>
</evidence>
<dbReference type="PANTHER" id="PTHR42788:SF19">
    <property type="entry name" value="ALIPHATIC SULFONATES IMPORT ATP-BINDING PROTEIN SSUB 2"/>
    <property type="match status" value="1"/>
</dbReference>
<evidence type="ECO:0000259" key="5">
    <source>
        <dbReference type="PROSITE" id="PS50893"/>
    </source>
</evidence>
<sequence>MLELQLDSKVYGGKRLFDHFSLSLRPGEFLCLLGPSGCGKTTLINLLAGLDRRFQGQLKANGSLRRPGAIGYMFQQPRLLPWYTVTQNLELVAEPARRELIEPMLASMGLSDSAGLYPNRLSLGMARRVALARALINRPQLLLMDEPFVSLDPPTAKQMRGLIQQVRQQHPETAMVLVTHDLEDALELADRILVLGDSPTRVVYSWPQRQCVATGSQESTGREHESLRQQLLAHYRLER</sequence>
<dbReference type="InterPro" id="IPR050166">
    <property type="entry name" value="ABC_transporter_ATP-bind"/>
</dbReference>
<evidence type="ECO:0000256" key="3">
    <source>
        <dbReference type="ARBA" id="ARBA00022741"/>
    </source>
</evidence>
<proteinExistence type="inferred from homology"/>
<dbReference type="PROSITE" id="PS00211">
    <property type="entry name" value="ABC_TRANSPORTER_1"/>
    <property type="match status" value="1"/>
</dbReference>
<reference evidence="6 7" key="1">
    <citation type="submission" date="2018-07" db="EMBL/GenBank/DDBJ databases">
        <title>Motiliproteus coralliicola sp. nov., a bacterium isolated from Coral.</title>
        <authorList>
            <person name="Wang G."/>
        </authorList>
    </citation>
    <scope>NUCLEOTIDE SEQUENCE [LARGE SCALE GENOMIC DNA]</scope>
    <source>
        <strain evidence="6 7">C34</strain>
    </source>
</reference>